<organism evidence="3 4">
    <name type="scientific">Desulfotignum balticum</name>
    <dbReference type="NCBI Taxonomy" id="115781"/>
    <lineage>
        <taxon>Bacteria</taxon>
        <taxon>Pseudomonadati</taxon>
        <taxon>Thermodesulfobacteriota</taxon>
        <taxon>Desulfobacteria</taxon>
        <taxon>Desulfobacterales</taxon>
        <taxon>Desulfobacteraceae</taxon>
        <taxon>Desulfotignum</taxon>
    </lineage>
</organism>
<name>A0A931CWH2_9BACT</name>
<dbReference type="Pfam" id="PF11141">
    <property type="entry name" value="DUF2914"/>
    <property type="match status" value="1"/>
</dbReference>
<dbReference type="Proteomes" id="UP000706172">
    <property type="component" value="Unassembled WGS sequence"/>
</dbReference>
<accession>A0A931CWH2</accession>
<feature type="signal peptide" evidence="1">
    <location>
        <begin position="1"/>
        <end position="24"/>
    </location>
</feature>
<sequence length="152" mass="17316">MAKIPKMKPSIRICSLLIICLVSAVTATSRIYAQVQSPVMAPVSEPPVLIQAQMCEAIERFQPVNPAVVFSISLGRVYCFSAFDPVFEESIVYHRWYRQDRLISNTRLVLNPPKWSSFSSMQLRPADKGPWRVEIVDSRDKLLKTLRFSISD</sequence>
<feature type="chain" id="PRO_5036954378" evidence="1">
    <location>
        <begin position="25"/>
        <end position="152"/>
    </location>
</feature>
<evidence type="ECO:0000259" key="2">
    <source>
        <dbReference type="Pfam" id="PF11141"/>
    </source>
</evidence>
<evidence type="ECO:0000313" key="4">
    <source>
        <dbReference type="Proteomes" id="UP000706172"/>
    </source>
</evidence>
<protein>
    <submittedName>
        <fullName evidence="3">DUF2914 domain-containing protein</fullName>
    </submittedName>
</protein>
<comment type="caution">
    <text evidence="3">The sequence shown here is derived from an EMBL/GenBank/DDBJ whole genome shotgun (WGS) entry which is preliminary data.</text>
</comment>
<reference evidence="3" key="1">
    <citation type="submission" date="2020-07" db="EMBL/GenBank/DDBJ databases">
        <title>Severe corrosion of carbon steel in oil field produced water can be linked to methanogenic archaea containing a special type of NiFe hydrogenase.</title>
        <authorList>
            <person name="Lahme S."/>
            <person name="Mand J."/>
            <person name="Longwell J."/>
            <person name="Smith R."/>
            <person name="Enning D."/>
        </authorList>
    </citation>
    <scope>NUCLEOTIDE SEQUENCE</scope>
    <source>
        <strain evidence="3">MIC098Bin6</strain>
    </source>
</reference>
<gene>
    <name evidence="3" type="ORF">H0S81_01945</name>
</gene>
<evidence type="ECO:0000256" key="1">
    <source>
        <dbReference type="SAM" id="SignalP"/>
    </source>
</evidence>
<proteinExistence type="predicted"/>
<evidence type="ECO:0000313" key="3">
    <source>
        <dbReference type="EMBL" id="MBG0778679.1"/>
    </source>
</evidence>
<keyword evidence="1" id="KW-0732">Signal</keyword>
<feature type="domain" description="DUF2914" evidence="2">
    <location>
        <begin position="92"/>
        <end position="150"/>
    </location>
</feature>
<dbReference type="AlphaFoldDB" id="A0A931CWH2"/>
<dbReference type="InterPro" id="IPR022606">
    <property type="entry name" value="DUF2914"/>
</dbReference>
<dbReference type="EMBL" id="JACCQK010000079">
    <property type="protein sequence ID" value="MBG0778679.1"/>
    <property type="molecule type" value="Genomic_DNA"/>
</dbReference>